<dbReference type="GO" id="GO:0005783">
    <property type="term" value="C:endoplasmic reticulum"/>
    <property type="evidence" value="ECO:0000318"/>
    <property type="project" value="GO_Central"/>
</dbReference>
<evidence type="ECO:0000313" key="7">
    <source>
        <dbReference type="RefSeq" id="XP_035663245.1"/>
    </source>
</evidence>
<gene>
    <name evidence="7" type="primary">LOC118406951</name>
</gene>
<dbReference type="GO" id="GO:0006006">
    <property type="term" value="P:glucose metabolic process"/>
    <property type="evidence" value="ECO:0000318"/>
    <property type="project" value="GO_Central"/>
</dbReference>
<reference evidence="7" key="2">
    <citation type="submission" date="2025-08" db="UniProtKB">
        <authorList>
            <consortium name="RefSeq"/>
        </authorList>
    </citation>
    <scope>IDENTIFICATION</scope>
    <source>
        <strain evidence="7">S238N-H82</strain>
        <tissue evidence="7">Testes</tissue>
    </source>
</reference>
<proteinExistence type="predicted"/>
<dbReference type="PANTHER" id="PTHR21208:SF0">
    <property type="entry name" value="ADP-DEPENDENT GLUCOKINASE"/>
    <property type="match status" value="1"/>
</dbReference>
<keyword evidence="4" id="KW-0460">Magnesium</keyword>
<evidence type="ECO:0000256" key="4">
    <source>
        <dbReference type="ARBA" id="ARBA00022842"/>
    </source>
</evidence>
<evidence type="ECO:0000256" key="1">
    <source>
        <dbReference type="ARBA" id="ARBA00022679"/>
    </source>
</evidence>
<dbReference type="RefSeq" id="XP_035663245.1">
    <property type="nucleotide sequence ID" value="XM_035807352.1"/>
</dbReference>
<dbReference type="InterPro" id="IPR029056">
    <property type="entry name" value="Ribokinase-like"/>
</dbReference>
<sequence>MVSGRFVIAFCVFIAAYMYYSPHGPVERTLQSWQAQIQLPVVRFHRVAVGVNAGVDLIVSATELLKSLGMTPSQTRTDHLHLDSLQQLEEAVGYYMEKGAAGERYMGDGALFQQIVGVARNLPDRKFFIGGNAALMGERMTAMGVQVLLGGPMGPQAMKLLSSDIQVPRDCIRAQDEVHLILEFGRGETWGDVEAAVATRFIFSNDISNARMEPLEAFFGQLEQFRPDLVVLSGLHLLEKEKESFRQTRLERIVHMLRNIPAGIAVHLELASMVDMAFLKKVAAEVFPVVHSIGLNEQELTFLCKSVDGPLHAEVLEGGQPEIPAVNDILFWLLDTYGNSEENPTSRFSRIHFHSLTFHVTAALPNLWGNLPSATAAGCMVAPQQACGVDDIITPADTDLKIPLAFPLSVQHPPLRRRVVKYDPYHPVTSWMREKVEFAFSPVLVCKNPIRTVGLGDAISATGLLYSQFKGAQ</sequence>
<dbReference type="InterPro" id="IPR007666">
    <property type="entry name" value="ADP_PFK/GK"/>
</dbReference>
<dbReference type="GO" id="GO:0043843">
    <property type="term" value="F:ADP-specific glucokinase activity"/>
    <property type="evidence" value="ECO:0000318"/>
    <property type="project" value="GO_Central"/>
</dbReference>
<dbReference type="GO" id="GO:0046872">
    <property type="term" value="F:metal ion binding"/>
    <property type="evidence" value="ECO:0007669"/>
    <property type="project" value="UniProtKB-KW"/>
</dbReference>
<keyword evidence="2" id="KW-0479">Metal-binding</keyword>
<accession>A0A9J7HRQ1</accession>
<dbReference type="OMA" id="FIHYMGR"/>
<reference evidence="6" key="1">
    <citation type="journal article" date="2020" name="Nat. Ecol. Evol.">
        <title>Deeply conserved synteny resolves early events in vertebrate evolution.</title>
        <authorList>
            <person name="Simakov O."/>
            <person name="Marletaz F."/>
            <person name="Yue J.X."/>
            <person name="O'Connell B."/>
            <person name="Jenkins J."/>
            <person name="Brandt A."/>
            <person name="Calef R."/>
            <person name="Tung C.H."/>
            <person name="Huang T.K."/>
            <person name="Schmutz J."/>
            <person name="Satoh N."/>
            <person name="Yu J.K."/>
            <person name="Putnam N.H."/>
            <person name="Green R.E."/>
            <person name="Rokhsar D.S."/>
        </authorList>
    </citation>
    <scope>NUCLEOTIDE SEQUENCE [LARGE SCALE GENOMIC DNA]</scope>
    <source>
        <strain evidence="6">S238N-H82</strain>
    </source>
</reference>
<name>A0A9J7HRQ1_BRAFL</name>
<keyword evidence="3" id="KW-0418">Kinase</keyword>
<dbReference type="AlphaFoldDB" id="A0A9J7HRQ1"/>
<protein>
    <submittedName>
        <fullName evidence="7">ADP-dependent glucokinase-like</fullName>
    </submittedName>
</protein>
<keyword evidence="6" id="KW-1185">Reference proteome</keyword>
<evidence type="ECO:0000313" key="6">
    <source>
        <dbReference type="Proteomes" id="UP000001554"/>
    </source>
</evidence>
<dbReference type="Pfam" id="PF04587">
    <property type="entry name" value="ADP_PFK_GK"/>
    <property type="match status" value="1"/>
</dbReference>
<evidence type="ECO:0000256" key="5">
    <source>
        <dbReference type="ARBA" id="ARBA00023152"/>
    </source>
</evidence>
<dbReference type="GO" id="GO:0006096">
    <property type="term" value="P:glycolytic process"/>
    <property type="evidence" value="ECO:0007669"/>
    <property type="project" value="UniProtKB-KW"/>
</dbReference>
<keyword evidence="1" id="KW-0808">Transferase</keyword>
<dbReference type="KEGG" id="bfo:118406951"/>
<dbReference type="OrthoDB" id="5847021at2759"/>
<evidence type="ECO:0000256" key="2">
    <source>
        <dbReference type="ARBA" id="ARBA00022723"/>
    </source>
</evidence>
<dbReference type="SUPFAM" id="SSF53613">
    <property type="entry name" value="Ribokinase-like"/>
    <property type="match status" value="1"/>
</dbReference>
<dbReference type="GeneID" id="118406951"/>
<dbReference type="PROSITE" id="PS51255">
    <property type="entry name" value="ADPK"/>
    <property type="match status" value="1"/>
</dbReference>
<dbReference type="Gene3D" id="3.40.1190.20">
    <property type="match status" value="1"/>
</dbReference>
<evidence type="ECO:0000256" key="3">
    <source>
        <dbReference type="ARBA" id="ARBA00022777"/>
    </source>
</evidence>
<keyword evidence="5" id="KW-0324">Glycolysis</keyword>
<dbReference type="Proteomes" id="UP000001554">
    <property type="component" value="Chromosome 2"/>
</dbReference>
<organism evidence="6 7">
    <name type="scientific">Branchiostoma floridae</name>
    <name type="common">Florida lancelet</name>
    <name type="synonym">Amphioxus</name>
    <dbReference type="NCBI Taxonomy" id="7739"/>
    <lineage>
        <taxon>Eukaryota</taxon>
        <taxon>Metazoa</taxon>
        <taxon>Chordata</taxon>
        <taxon>Cephalochordata</taxon>
        <taxon>Leptocardii</taxon>
        <taxon>Amphioxiformes</taxon>
        <taxon>Branchiostomatidae</taxon>
        <taxon>Branchiostoma</taxon>
    </lineage>
</organism>
<dbReference type="PANTHER" id="PTHR21208">
    <property type="entry name" value="ADP-DEPENDENT GLUCOKINASE"/>
    <property type="match status" value="1"/>
</dbReference>